<dbReference type="Gene3D" id="3.40.50.10540">
    <property type="entry name" value="Crotonobetainyl-coa:carnitine coa-transferase, domain 1"/>
    <property type="match status" value="1"/>
</dbReference>
<dbReference type="PANTHER" id="PTHR48228:SF5">
    <property type="entry name" value="ALPHA-METHYLACYL-COA RACEMASE"/>
    <property type="match status" value="1"/>
</dbReference>
<dbReference type="InterPro" id="IPR050509">
    <property type="entry name" value="CoA-transferase_III"/>
</dbReference>
<dbReference type="AlphaFoldDB" id="A0A6J6RWX6"/>
<accession>A0A6J6RWX6</accession>
<evidence type="ECO:0000256" key="1">
    <source>
        <dbReference type="SAM" id="MobiDB-lite"/>
    </source>
</evidence>
<gene>
    <name evidence="2" type="ORF">UFOPK2754_00221</name>
</gene>
<protein>
    <submittedName>
        <fullName evidence="2">Unannotated protein</fullName>
    </submittedName>
</protein>
<dbReference type="InterPro" id="IPR023606">
    <property type="entry name" value="CoA-Trfase_III_dom_1_sf"/>
</dbReference>
<dbReference type="Gene3D" id="3.30.1540.10">
    <property type="entry name" value="formyl-coa transferase, domain 3"/>
    <property type="match status" value="1"/>
</dbReference>
<dbReference type="InterPro" id="IPR003673">
    <property type="entry name" value="CoA-Trfase_fam_III"/>
</dbReference>
<name>A0A6J6RWX6_9ZZZZ</name>
<dbReference type="Pfam" id="PF02515">
    <property type="entry name" value="CoA_transf_3"/>
    <property type="match status" value="1"/>
</dbReference>
<dbReference type="GO" id="GO:0003824">
    <property type="term" value="F:catalytic activity"/>
    <property type="evidence" value="ECO:0007669"/>
    <property type="project" value="InterPro"/>
</dbReference>
<dbReference type="EMBL" id="CAEZYR010000005">
    <property type="protein sequence ID" value="CAB4726995.1"/>
    <property type="molecule type" value="Genomic_DNA"/>
</dbReference>
<dbReference type="InterPro" id="IPR044855">
    <property type="entry name" value="CoA-Trfase_III_dom3_sf"/>
</dbReference>
<evidence type="ECO:0000313" key="2">
    <source>
        <dbReference type="EMBL" id="CAB4726995.1"/>
    </source>
</evidence>
<reference evidence="2" key="1">
    <citation type="submission" date="2020-05" db="EMBL/GenBank/DDBJ databases">
        <authorList>
            <person name="Chiriac C."/>
            <person name="Salcher M."/>
            <person name="Ghai R."/>
            <person name="Kavagutti S V."/>
        </authorList>
    </citation>
    <scope>NUCLEOTIDE SEQUENCE</scope>
</reference>
<dbReference type="PANTHER" id="PTHR48228">
    <property type="entry name" value="SUCCINYL-COA--D-CITRAMALATE COA-TRANSFERASE"/>
    <property type="match status" value="1"/>
</dbReference>
<dbReference type="SUPFAM" id="SSF89796">
    <property type="entry name" value="CoA-transferase family III (CaiB/BaiF)"/>
    <property type="match status" value="1"/>
</dbReference>
<sequence>MSTNERTGPLAHLRVLDLSRLYPGAFCTSLLADLGADVVKVEAPGFGDGLRMMTPEPFKAGHVALNRGKRSLSLDLKNGAAADVVRRLVVGFDVLVESHRPGALEQMGLGYDDLAALNPGLLWCSLTGFGSDGPLAHAAGHDITYSGYAGVLQRLVEPGAAPPVPQITLALQPGALMGVIGILSAYAQRSVTGHGARIDASLVDAAMWSLAEDVARAATAPAPGWPAMASRATYRCADGRYVTVASSEPRTWAALCAGLDVAELADHRIGVAEDAAIARLRSVFATKAASAWLTHPGLAGGVGPVNTPGDLLDDPHLAERGAITTIDGTDTRVLANPLRMRGPDGVTTTATSPPPDIGAHTDEVLTEHGFTAAEIAALREASVI</sequence>
<proteinExistence type="predicted"/>
<feature type="region of interest" description="Disordered" evidence="1">
    <location>
        <begin position="338"/>
        <end position="357"/>
    </location>
</feature>
<organism evidence="2">
    <name type="scientific">freshwater metagenome</name>
    <dbReference type="NCBI Taxonomy" id="449393"/>
    <lineage>
        <taxon>unclassified sequences</taxon>
        <taxon>metagenomes</taxon>
        <taxon>ecological metagenomes</taxon>
    </lineage>
</organism>